<proteinExistence type="predicted"/>
<gene>
    <name evidence="1" type="ORF">PSON_ATCC_30995.1.T4510001</name>
</gene>
<sequence>MTHLDNITILLLPRKLAKKLQDLNQEILDFDRFRVMIFRRRVTLLSTIKIEKCTPQYLKALRKYNFGGKIAAQAKR</sequence>
<organism evidence="1 2">
    <name type="scientific">Paramecium sonneborni</name>
    <dbReference type="NCBI Taxonomy" id="65129"/>
    <lineage>
        <taxon>Eukaryota</taxon>
        <taxon>Sar</taxon>
        <taxon>Alveolata</taxon>
        <taxon>Ciliophora</taxon>
        <taxon>Intramacronucleata</taxon>
        <taxon>Oligohymenophorea</taxon>
        <taxon>Peniculida</taxon>
        <taxon>Parameciidae</taxon>
        <taxon>Paramecium</taxon>
    </lineage>
</organism>
<evidence type="ECO:0000313" key="2">
    <source>
        <dbReference type="Proteomes" id="UP000692954"/>
    </source>
</evidence>
<accession>A0A8S1RTK5</accession>
<reference evidence="1" key="1">
    <citation type="submission" date="2021-01" db="EMBL/GenBank/DDBJ databases">
        <authorList>
            <consortium name="Genoscope - CEA"/>
            <person name="William W."/>
        </authorList>
    </citation>
    <scope>NUCLEOTIDE SEQUENCE</scope>
</reference>
<keyword evidence="2" id="KW-1185">Reference proteome</keyword>
<comment type="caution">
    <text evidence="1">The sequence shown here is derived from an EMBL/GenBank/DDBJ whole genome shotgun (WGS) entry which is preliminary data.</text>
</comment>
<dbReference type="Proteomes" id="UP000692954">
    <property type="component" value="Unassembled WGS sequence"/>
</dbReference>
<dbReference type="AlphaFoldDB" id="A0A8S1RTK5"/>
<evidence type="ECO:0000313" key="1">
    <source>
        <dbReference type="EMBL" id="CAD8131296.1"/>
    </source>
</evidence>
<dbReference type="EMBL" id="CAJJDN010000451">
    <property type="protein sequence ID" value="CAD8131296.1"/>
    <property type="molecule type" value="Genomic_DNA"/>
</dbReference>
<protein>
    <submittedName>
        <fullName evidence="1">Uncharacterized protein</fullName>
    </submittedName>
</protein>
<name>A0A8S1RTK5_9CILI</name>